<evidence type="ECO:0000313" key="3">
    <source>
        <dbReference type="EMBL" id="PNX57347.1"/>
    </source>
</evidence>
<name>A0A2K3JTI1_TRIPR</name>
<evidence type="ECO:0000256" key="1">
    <source>
        <dbReference type="ARBA" id="ARBA00004413"/>
    </source>
</evidence>
<dbReference type="SUPFAM" id="SSF48403">
    <property type="entry name" value="Ankyrin repeat"/>
    <property type="match status" value="1"/>
</dbReference>
<dbReference type="InterPro" id="IPR036770">
    <property type="entry name" value="Ankyrin_rpt-contain_sf"/>
</dbReference>
<dbReference type="GO" id="GO:0005886">
    <property type="term" value="C:plasma membrane"/>
    <property type="evidence" value="ECO:0007669"/>
    <property type="project" value="UniProtKB-SubCell"/>
</dbReference>
<reference evidence="3 4" key="2">
    <citation type="journal article" date="2017" name="Front. Plant Sci.">
        <title>Gene Classification and Mining of Molecular Markers Useful in Red Clover (Trifolium pratense) Breeding.</title>
        <authorList>
            <person name="Istvanek J."/>
            <person name="Dluhosova J."/>
            <person name="Dluhos P."/>
            <person name="Patkova L."/>
            <person name="Nedelnik J."/>
            <person name="Repkova J."/>
        </authorList>
    </citation>
    <scope>NUCLEOTIDE SEQUENCE [LARGE SCALE GENOMIC DNA]</scope>
    <source>
        <strain evidence="4">cv. Tatra</strain>
        <tissue evidence="3">Young leaves</tissue>
    </source>
</reference>
<keyword evidence="2" id="KW-0040">ANK repeat</keyword>
<evidence type="ECO:0000256" key="2">
    <source>
        <dbReference type="PROSITE-ProRule" id="PRU00023"/>
    </source>
</evidence>
<dbReference type="Proteomes" id="UP000236291">
    <property type="component" value="Unassembled WGS sequence"/>
</dbReference>
<feature type="non-terminal residue" evidence="3">
    <location>
        <position position="205"/>
    </location>
</feature>
<dbReference type="InterPro" id="IPR002110">
    <property type="entry name" value="Ankyrin_rpt"/>
</dbReference>
<dbReference type="SMART" id="SM00248">
    <property type="entry name" value="ANK"/>
    <property type="match status" value="3"/>
</dbReference>
<accession>A0A2K3JTI1</accession>
<comment type="caution">
    <text evidence="3">The sequence shown here is derived from an EMBL/GenBank/DDBJ whole genome shotgun (WGS) entry which is preliminary data.</text>
</comment>
<dbReference type="PANTHER" id="PTHR24121:SF21">
    <property type="entry name" value="ANKYRIN REPEAT FAMILY PROTEIN"/>
    <property type="match status" value="1"/>
</dbReference>
<dbReference type="Pfam" id="PF12796">
    <property type="entry name" value="Ank_2"/>
    <property type="match status" value="1"/>
</dbReference>
<evidence type="ECO:0000313" key="4">
    <source>
        <dbReference type="Proteomes" id="UP000236291"/>
    </source>
</evidence>
<protein>
    <submittedName>
        <fullName evidence="3">Ankyrin repeat-containing protein</fullName>
    </submittedName>
</protein>
<organism evidence="3 4">
    <name type="scientific">Trifolium pratense</name>
    <name type="common">Red clover</name>
    <dbReference type="NCBI Taxonomy" id="57577"/>
    <lineage>
        <taxon>Eukaryota</taxon>
        <taxon>Viridiplantae</taxon>
        <taxon>Streptophyta</taxon>
        <taxon>Embryophyta</taxon>
        <taxon>Tracheophyta</taxon>
        <taxon>Spermatophyta</taxon>
        <taxon>Magnoliopsida</taxon>
        <taxon>eudicotyledons</taxon>
        <taxon>Gunneridae</taxon>
        <taxon>Pentapetalae</taxon>
        <taxon>rosids</taxon>
        <taxon>fabids</taxon>
        <taxon>Fabales</taxon>
        <taxon>Fabaceae</taxon>
        <taxon>Papilionoideae</taxon>
        <taxon>50 kb inversion clade</taxon>
        <taxon>NPAAA clade</taxon>
        <taxon>Hologalegina</taxon>
        <taxon>IRL clade</taxon>
        <taxon>Trifolieae</taxon>
        <taxon>Trifolium</taxon>
    </lineage>
</organism>
<dbReference type="EMBL" id="ASHM01076385">
    <property type="protein sequence ID" value="PNX57347.1"/>
    <property type="molecule type" value="Genomic_DNA"/>
</dbReference>
<feature type="non-terminal residue" evidence="3">
    <location>
        <position position="1"/>
    </location>
</feature>
<sequence length="205" mass="23175">GRTLLHVAVIAGNVENVKILMKKGREKLLLMQDKDGDTALSLVARYTGNTDMAKCLLETKNGPHECLLEMKNKENIIPILIAAAKGHKELTTYLFNKTPTKVFDGTYSDNRILLFSLCITAEIFDVALRLLKRYEELPRESLSTYKFLVPKLLRESLSLPIQNLDLDLILQRYTDKFSALVALAKMPSLFPSGSQFGLREKLIYN</sequence>
<dbReference type="Gene3D" id="1.25.40.20">
    <property type="entry name" value="Ankyrin repeat-containing domain"/>
    <property type="match status" value="1"/>
</dbReference>
<dbReference type="PANTHER" id="PTHR24121">
    <property type="entry name" value="NO MECHANORECEPTOR POTENTIAL C, ISOFORM D-RELATED"/>
    <property type="match status" value="1"/>
</dbReference>
<proteinExistence type="predicted"/>
<dbReference type="PROSITE" id="PS50297">
    <property type="entry name" value="ANK_REP_REGION"/>
    <property type="match status" value="1"/>
</dbReference>
<reference evidence="3 4" key="1">
    <citation type="journal article" date="2014" name="Am. J. Bot.">
        <title>Genome assembly and annotation for red clover (Trifolium pratense; Fabaceae).</title>
        <authorList>
            <person name="Istvanek J."/>
            <person name="Jaros M."/>
            <person name="Krenek A."/>
            <person name="Repkova J."/>
        </authorList>
    </citation>
    <scope>NUCLEOTIDE SEQUENCE [LARGE SCALE GENOMIC DNA]</scope>
    <source>
        <strain evidence="4">cv. Tatra</strain>
        <tissue evidence="3">Young leaves</tissue>
    </source>
</reference>
<gene>
    <name evidence="3" type="ORF">L195_g050354</name>
</gene>
<dbReference type="STRING" id="57577.A0A2K3JTI1"/>
<feature type="repeat" description="ANK" evidence="2">
    <location>
        <begin position="1"/>
        <end position="24"/>
    </location>
</feature>
<comment type="subcellular location">
    <subcellularLocation>
        <location evidence="1">Cell membrane</location>
        <topology evidence="1">Peripheral membrane protein</topology>
        <orientation evidence="1">Cytoplasmic side</orientation>
    </subcellularLocation>
</comment>
<dbReference type="PROSITE" id="PS50088">
    <property type="entry name" value="ANK_REPEAT"/>
    <property type="match status" value="1"/>
</dbReference>
<dbReference type="AlphaFoldDB" id="A0A2K3JTI1"/>